<name>A0A2W4CS37_9HYPH</name>
<evidence type="ECO:0000256" key="6">
    <source>
        <dbReference type="SAM" id="Phobius"/>
    </source>
</evidence>
<dbReference type="RefSeq" id="WP_111160528.1">
    <property type="nucleotide sequence ID" value="NZ_PCDP01000035.1"/>
</dbReference>
<keyword evidence="8" id="KW-1185">Reference proteome</keyword>
<proteinExistence type="predicted"/>
<feature type="transmembrane region" description="Helical" evidence="6">
    <location>
        <begin position="112"/>
        <end position="134"/>
    </location>
</feature>
<evidence type="ECO:0000256" key="2">
    <source>
        <dbReference type="ARBA" id="ARBA00022448"/>
    </source>
</evidence>
<sequence length="523" mass="56139">MSDYSETDKKQDVHILHSMGYAQELERRMSSFSNFAISFSIICILSGGINSLAQATSGAGGAAIGIGWPIGCLISGVFALAMAQISSAYPTAGGLYHWGSILGNRFTGWLTAWLNLLGLITVLGAINAGTWGFFAGSIGGWVGMNVDTTTSAGFANQIIFVAVITGLQALINHFGIKLTAKLTDMSGYLIFGAALALTIICLIGVKEWDISRIWTFTNYSGTPEGDASVWPKTDNIWYIFALGLLLPIYTITGYDASAHTSEETIKASVSVPRGMVSSVWWSSFFGYIMLVAFLLAIPNMDDASKQGWNVFFWTIDSITNPVVAKLLYIAIFVSQFLCGLATVTSASRMIYAFSRDGGLPFSKALASVSKSYRTPSVAIWTAGVLSVLFVWGASLVTIAGSSAYTIVVSCTVIFLFLSFAVPIVLGIKAIGTAKWPVMGPWNMGIGLYRVVACLVILAMAIIFIIGVQPPNQWALYITIGFLVLTAIVWFAFEKRRFLGPPIGDMIAKRQAAIAATERAIGES</sequence>
<dbReference type="Pfam" id="PF13520">
    <property type="entry name" value="AA_permease_2"/>
    <property type="match status" value="1"/>
</dbReference>
<keyword evidence="4 6" id="KW-1133">Transmembrane helix</keyword>
<feature type="transmembrane region" description="Helical" evidence="6">
    <location>
        <begin position="154"/>
        <end position="175"/>
    </location>
</feature>
<keyword evidence="5 6" id="KW-0472">Membrane</keyword>
<feature type="transmembrane region" description="Helical" evidence="6">
    <location>
        <begin position="59"/>
        <end position="81"/>
    </location>
</feature>
<feature type="transmembrane region" description="Helical" evidence="6">
    <location>
        <begin position="236"/>
        <end position="257"/>
    </location>
</feature>
<accession>A0A2W4CS37</accession>
<evidence type="ECO:0000313" key="7">
    <source>
        <dbReference type="EMBL" id="PZM13678.1"/>
    </source>
</evidence>
<evidence type="ECO:0000256" key="4">
    <source>
        <dbReference type="ARBA" id="ARBA00022989"/>
    </source>
</evidence>
<feature type="transmembrane region" description="Helical" evidence="6">
    <location>
        <begin position="326"/>
        <end position="346"/>
    </location>
</feature>
<evidence type="ECO:0000256" key="5">
    <source>
        <dbReference type="ARBA" id="ARBA00023136"/>
    </source>
</evidence>
<feature type="transmembrane region" description="Helical" evidence="6">
    <location>
        <begin position="473"/>
        <end position="492"/>
    </location>
</feature>
<dbReference type="OrthoDB" id="8274074at2"/>
<feature type="transmembrane region" description="Helical" evidence="6">
    <location>
        <begin position="446"/>
        <end position="467"/>
    </location>
</feature>
<feature type="transmembrane region" description="Helical" evidence="6">
    <location>
        <begin position="377"/>
        <end position="398"/>
    </location>
</feature>
<feature type="transmembrane region" description="Helical" evidence="6">
    <location>
        <begin position="404"/>
        <end position="425"/>
    </location>
</feature>
<organism evidence="7 8">
    <name type="scientific">Rhizobium tubonense</name>
    <dbReference type="NCBI Taxonomy" id="484088"/>
    <lineage>
        <taxon>Bacteria</taxon>
        <taxon>Pseudomonadati</taxon>
        <taxon>Pseudomonadota</taxon>
        <taxon>Alphaproteobacteria</taxon>
        <taxon>Hyphomicrobiales</taxon>
        <taxon>Rhizobiaceae</taxon>
        <taxon>Rhizobium/Agrobacterium group</taxon>
        <taxon>Rhizobium</taxon>
    </lineage>
</organism>
<feature type="transmembrane region" description="Helical" evidence="6">
    <location>
        <begin position="35"/>
        <end position="53"/>
    </location>
</feature>
<dbReference type="EMBL" id="PCDP01000035">
    <property type="protein sequence ID" value="PZM13678.1"/>
    <property type="molecule type" value="Genomic_DNA"/>
</dbReference>
<dbReference type="Gene3D" id="1.20.1740.10">
    <property type="entry name" value="Amino acid/polyamine transporter I"/>
    <property type="match status" value="1"/>
</dbReference>
<dbReference type="GO" id="GO:0016020">
    <property type="term" value="C:membrane"/>
    <property type="evidence" value="ECO:0007669"/>
    <property type="project" value="UniProtKB-SubCell"/>
</dbReference>
<protein>
    <submittedName>
        <fullName evidence="7">Amino acid permease</fullName>
    </submittedName>
</protein>
<dbReference type="Proteomes" id="UP000248925">
    <property type="component" value="Unassembled WGS sequence"/>
</dbReference>
<comment type="caution">
    <text evidence="7">The sequence shown here is derived from an EMBL/GenBank/DDBJ whole genome shotgun (WGS) entry which is preliminary data.</text>
</comment>
<keyword evidence="3 6" id="KW-0812">Transmembrane</keyword>
<dbReference type="PANTHER" id="PTHR45649:SF26">
    <property type="entry name" value="OS04G0435100 PROTEIN"/>
    <property type="match status" value="1"/>
</dbReference>
<dbReference type="PIRSF" id="PIRSF006060">
    <property type="entry name" value="AA_transporter"/>
    <property type="match status" value="1"/>
</dbReference>
<evidence type="ECO:0000313" key="8">
    <source>
        <dbReference type="Proteomes" id="UP000248925"/>
    </source>
</evidence>
<feature type="transmembrane region" description="Helical" evidence="6">
    <location>
        <begin position="187"/>
        <end position="205"/>
    </location>
</feature>
<dbReference type="AlphaFoldDB" id="A0A2W4CS37"/>
<evidence type="ECO:0000256" key="3">
    <source>
        <dbReference type="ARBA" id="ARBA00022692"/>
    </source>
</evidence>
<gene>
    <name evidence="7" type="ORF">CPY51_12370</name>
</gene>
<feature type="transmembrane region" description="Helical" evidence="6">
    <location>
        <begin position="278"/>
        <end position="297"/>
    </location>
</feature>
<reference evidence="7 8" key="1">
    <citation type="journal article" date="2018" name="Sci. Rep.">
        <title>Rhizobium tumorigenes sp. nov., a novel plant tumorigenic bacterium isolated from cane gall tumors on thornless blackberry.</title>
        <authorList>
            <person name="Kuzmanovi N."/>
            <person name="Smalla K."/>
            <person name="Gronow S."/>
            <person name="PuBawska J."/>
        </authorList>
    </citation>
    <scope>NUCLEOTIDE SEQUENCE [LARGE SCALE GENOMIC DNA]</scope>
    <source>
        <strain evidence="7 8">CCBAU 85046</strain>
    </source>
</reference>
<dbReference type="InterPro" id="IPR002293">
    <property type="entry name" value="AA/rel_permease1"/>
</dbReference>
<dbReference type="GO" id="GO:0022857">
    <property type="term" value="F:transmembrane transporter activity"/>
    <property type="evidence" value="ECO:0007669"/>
    <property type="project" value="InterPro"/>
</dbReference>
<dbReference type="PANTHER" id="PTHR45649">
    <property type="entry name" value="AMINO-ACID PERMEASE BAT1"/>
    <property type="match status" value="1"/>
</dbReference>
<keyword evidence="2" id="KW-0813">Transport</keyword>
<evidence type="ECO:0000256" key="1">
    <source>
        <dbReference type="ARBA" id="ARBA00004141"/>
    </source>
</evidence>
<comment type="subcellular location">
    <subcellularLocation>
        <location evidence="1">Membrane</location>
        <topology evidence="1">Multi-pass membrane protein</topology>
    </subcellularLocation>
</comment>